<name>A0A182E668_ONCOC</name>
<dbReference type="EMBL" id="UYRW01000676">
    <property type="protein sequence ID" value="VDK69405.1"/>
    <property type="molecule type" value="Genomic_DNA"/>
</dbReference>
<evidence type="ECO:0000313" key="2">
    <source>
        <dbReference type="EMBL" id="VDK69405.1"/>
    </source>
</evidence>
<feature type="signal peptide" evidence="1">
    <location>
        <begin position="1"/>
        <end position="16"/>
    </location>
</feature>
<feature type="chain" id="PRO_5043137328" evidence="1">
    <location>
        <begin position="17"/>
        <end position="81"/>
    </location>
</feature>
<evidence type="ECO:0000313" key="4">
    <source>
        <dbReference type="WBParaSite" id="nOo.2.0.1.t03504-RA"/>
    </source>
</evidence>
<accession>A0A182E668</accession>
<sequence length="81" mass="9121">MMLVLFIVVFCGVIDHNKVFFVSARFLLYAHERSVKLEKIGITGTDNFNWDVFCRTLDFLFGRIYALLLSGAIDTLPGSGS</sequence>
<evidence type="ECO:0000313" key="3">
    <source>
        <dbReference type="Proteomes" id="UP000271087"/>
    </source>
</evidence>
<keyword evidence="1" id="KW-0732">Signal</keyword>
<keyword evidence="3" id="KW-1185">Reference proteome</keyword>
<evidence type="ECO:0000256" key="1">
    <source>
        <dbReference type="SAM" id="SignalP"/>
    </source>
</evidence>
<dbReference type="Proteomes" id="UP000271087">
    <property type="component" value="Unassembled WGS sequence"/>
</dbReference>
<reference evidence="4" key="1">
    <citation type="submission" date="2016-06" db="UniProtKB">
        <authorList>
            <consortium name="WormBaseParasite"/>
        </authorList>
    </citation>
    <scope>IDENTIFICATION</scope>
</reference>
<dbReference type="WBParaSite" id="nOo.2.0.1.t03504-RA">
    <property type="protein sequence ID" value="nOo.2.0.1.t03504-RA"/>
    <property type="gene ID" value="nOo.2.0.1.g03504"/>
</dbReference>
<organism evidence="4">
    <name type="scientific">Onchocerca ochengi</name>
    <name type="common">Filarial nematode worm</name>
    <dbReference type="NCBI Taxonomy" id="42157"/>
    <lineage>
        <taxon>Eukaryota</taxon>
        <taxon>Metazoa</taxon>
        <taxon>Ecdysozoa</taxon>
        <taxon>Nematoda</taxon>
        <taxon>Chromadorea</taxon>
        <taxon>Rhabditida</taxon>
        <taxon>Spirurina</taxon>
        <taxon>Spiruromorpha</taxon>
        <taxon>Filarioidea</taxon>
        <taxon>Onchocercidae</taxon>
        <taxon>Onchocerca</taxon>
    </lineage>
</organism>
<proteinExistence type="predicted"/>
<reference evidence="2 3" key="2">
    <citation type="submission" date="2018-08" db="EMBL/GenBank/DDBJ databases">
        <authorList>
            <person name="Laetsch R D."/>
            <person name="Stevens L."/>
            <person name="Kumar S."/>
            <person name="Blaxter L. M."/>
        </authorList>
    </citation>
    <scope>NUCLEOTIDE SEQUENCE [LARGE SCALE GENOMIC DNA]</scope>
</reference>
<gene>
    <name evidence="2" type="ORF">NOO_LOCUS3504</name>
</gene>
<protein>
    <submittedName>
        <fullName evidence="4">Secreted protein</fullName>
    </submittedName>
</protein>
<dbReference type="AlphaFoldDB" id="A0A182E668"/>